<proteinExistence type="predicted"/>
<comment type="caution">
    <text evidence="2">The sequence shown here is derived from an EMBL/GenBank/DDBJ whole genome shotgun (WGS) entry which is preliminary data.</text>
</comment>
<sequence>MPRTMNVLGRLLLAPLLLLLSAHVVAEDYQFDFNWVDDQGQQAEITFAIDKERARKAYLEGKDQTNMKTLYARMIGPAQAYARSISGPDAGITVIPDYDRQSYRINLSYRGGGRQTAERLADLFHDYLVEQFKALEPITYYRFNKTYNSPVMNYQSVIKDYQDVIQALNTAFQSRDAQRGLVERIDDRLLFLQTIKYDALDNDDFEFLNPIRLLLEQRGDCESKQIVFAGMLKDLMPGRLVYLVSLRNKEHIVTAFQADEAPEKYTIWHEGHRFLILDATGPSHSSLSRSSARLAARLGFTADEKVWDEVGTPPGD</sequence>
<evidence type="ECO:0000313" key="2">
    <source>
        <dbReference type="EMBL" id="MBB4865438.1"/>
    </source>
</evidence>
<dbReference type="Proteomes" id="UP000566995">
    <property type="component" value="Unassembled WGS sequence"/>
</dbReference>
<feature type="chain" id="PRO_5030641699" description="Transglutaminase domain-containing protein" evidence="1">
    <location>
        <begin position="27"/>
        <end position="316"/>
    </location>
</feature>
<reference evidence="2 3" key="1">
    <citation type="submission" date="2020-08" db="EMBL/GenBank/DDBJ databases">
        <title>Functional genomics of gut bacteria from endangered species of beetles.</title>
        <authorList>
            <person name="Carlos-Shanley C."/>
        </authorList>
    </citation>
    <scope>NUCLEOTIDE SEQUENCE [LARGE SCALE GENOMIC DNA]</scope>
    <source>
        <strain evidence="2 3">S00179</strain>
    </source>
</reference>
<feature type="signal peptide" evidence="1">
    <location>
        <begin position="1"/>
        <end position="26"/>
    </location>
</feature>
<evidence type="ECO:0000313" key="3">
    <source>
        <dbReference type="Proteomes" id="UP000566995"/>
    </source>
</evidence>
<evidence type="ECO:0008006" key="4">
    <source>
        <dbReference type="Google" id="ProtNLM"/>
    </source>
</evidence>
<dbReference type="AlphaFoldDB" id="A0A7W7KNA6"/>
<organism evidence="2 3">
    <name type="scientific">Pseudomonas nitroreducens</name>
    <dbReference type="NCBI Taxonomy" id="46680"/>
    <lineage>
        <taxon>Bacteria</taxon>
        <taxon>Pseudomonadati</taxon>
        <taxon>Pseudomonadota</taxon>
        <taxon>Gammaproteobacteria</taxon>
        <taxon>Pseudomonadales</taxon>
        <taxon>Pseudomonadaceae</taxon>
        <taxon>Pseudomonas</taxon>
    </lineage>
</organism>
<dbReference type="EMBL" id="JACHLI010000018">
    <property type="protein sequence ID" value="MBB4865438.1"/>
    <property type="molecule type" value="Genomic_DNA"/>
</dbReference>
<name>A0A7W7KNA6_PSENT</name>
<protein>
    <recommendedName>
        <fullName evidence="4">Transglutaminase domain-containing protein</fullName>
    </recommendedName>
</protein>
<keyword evidence="1" id="KW-0732">Signal</keyword>
<dbReference type="RefSeq" id="WP_184592927.1">
    <property type="nucleotide sequence ID" value="NZ_JACHLI010000018.1"/>
</dbReference>
<accession>A0A7W7KNA6</accession>
<gene>
    <name evidence="2" type="ORF">HNP46_004319</name>
</gene>
<evidence type="ECO:0000256" key="1">
    <source>
        <dbReference type="SAM" id="SignalP"/>
    </source>
</evidence>